<dbReference type="Pfam" id="PF13329">
    <property type="entry name" value="ATG2_CAD"/>
    <property type="match status" value="1"/>
</dbReference>
<evidence type="ECO:0000313" key="12">
    <source>
        <dbReference type="EMBL" id="KAA8536189.1"/>
    </source>
</evidence>
<evidence type="ECO:0000256" key="11">
    <source>
        <dbReference type="ARBA" id="ARBA00024615"/>
    </source>
</evidence>
<dbReference type="GO" id="GO:0000422">
    <property type="term" value="P:autophagy of mitochondrion"/>
    <property type="evidence" value="ECO:0007669"/>
    <property type="project" value="TreeGrafter"/>
</dbReference>
<keyword evidence="7" id="KW-0072">Autophagy</keyword>
<evidence type="ECO:0000256" key="3">
    <source>
        <dbReference type="ARBA" id="ARBA00009714"/>
    </source>
</evidence>
<sequence length="547" mass="60311">MFPWNIAKSAEALFSRWAIKRVCKFLLKKKLGKFILGDIDIDQLDVQLTAGTIQLSDLAINVDYLNQKFGAAATVIVKEGSIGSLLVTMPWKGKGCQIEVNELELVLAPCGVKSSQIGSETCIPSQDDNYSVAHDLGKLKHEMVDGAVTSTSMDVHEGVKTIAKMVKWLLTSFHVKVKRVIIAFDPCLGGEKQTGFCKTLVLRITEVECGTCISEDVNSNSNVTVDTFLGLSRLTNFVKFQGAILEFLQMDRVENQIPLPCTSGSTFDEWFAGCRQSNATTPIVNGERGGFSGTLKLSIPWRNGSVDIPKVDVDACIDPLELNFQPSTITWFLYLWEIFKDLGKNNEGPVYYKTTESVYFNASSHCHSSTVGSVIATDKVHLNHETSSPDFCSLMGKELLPGSHLISDWVSSSVSKNKKDRTEEEPDFGASIDQFFECFDGIRNSQSALGNSGMWNWTCSVFSAITTASNLASGSLHIPTEQQHVQTNLRATVAEISVFFSFLDEDPKQLSDPKGDRMNAGSNVHYLGAKCKDMLLILQVNRYVLEK</sequence>
<evidence type="ECO:0000256" key="8">
    <source>
        <dbReference type="ARBA" id="ARBA00023055"/>
    </source>
</evidence>
<dbReference type="AlphaFoldDB" id="A0A5J5B0L2"/>
<dbReference type="Proteomes" id="UP000325577">
    <property type="component" value="Linkage Group LG16"/>
</dbReference>
<dbReference type="GO" id="GO:0032266">
    <property type="term" value="F:phosphatidylinositol-3-phosphate binding"/>
    <property type="evidence" value="ECO:0007669"/>
    <property type="project" value="TreeGrafter"/>
</dbReference>
<keyword evidence="8" id="KW-0445">Lipid transport</keyword>
<keyword evidence="6" id="KW-0256">Endoplasmic reticulum</keyword>
<keyword evidence="5" id="KW-0813">Transport</keyword>
<dbReference type="GO" id="GO:0005789">
    <property type="term" value="C:endoplasmic reticulum membrane"/>
    <property type="evidence" value="ECO:0007669"/>
    <property type="project" value="UniProtKB-SubCell"/>
</dbReference>
<evidence type="ECO:0000256" key="9">
    <source>
        <dbReference type="ARBA" id="ARBA00023136"/>
    </source>
</evidence>
<dbReference type="OrthoDB" id="18982at2759"/>
<reference evidence="12 13" key="1">
    <citation type="submission" date="2019-09" db="EMBL/GenBank/DDBJ databases">
        <title>A chromosome-level genome assembly of the Chinese tupelo Nyssa sinensis.</title>
        <authorList>
            <person name="Yang X."/>
            <person name="Kang M."/>
            <person name="Yang Y."/>
            <person name="Xiong H."/>
            <person name="Wang M."/>
            <person name="Zhang Z."/>
            <person name="Wang Z."/>
            <person name="Wu H."/>
            <person name="Ma T."/>
            <person name="Liu J."/>
            <person name="Xi Z."/>
        </authorList>
    </citation>
    <scope>NUCLEOTIDE SEQUENCE [LARGE SCALE GENOMIC DNA]</scope>
    <source>
        <strain evidence="12">J267</strain>
        <tissue evidence="12">Leaf</tissue>
    </source>
</reference>
<evidence type="ECO:0000256" key="7">
    <source>
        <dbReference type="ARBA" id="ARBA00023006"/>
    </source>
</evidence>
<dbReference type="PANTHER" id="PTHR13190:SF1">
    <property type="entry name" value="AUTOPHAGY-RELATED 2, ISOFORM A"/>
    <property type="match status" value="1"/>
</dbReference>
<evidence type="ECO:0000256" key="10">
    <source>
        <dbReference type="ARBA" id="ARBA00024479"/>
    </source>
</evidence>
<dbReference type="GO" id="GO:0034045">
    <property type="term" value="C:phagophore assembly site membrane"/>
    <property type="evidence" value="ECO:0007669"/>
    <property type="project" value="UniProtKB-SubCell"/>
</dbReference>
<proteinExistence type="inferred from homology"/>
<comment type="catalytic activity">
    <reaction evidence="11">
        <text>a 1,2-diacyl-sn-glycero-3-phosphoethanolamine(in) = a 1,2-diacyl-sn-glycero-3-phosphoethanolamine(out)</text>
        <dbReference type="Rhea" id="RHEA:38895"/>
        <dbReference type="ChEBI" id="CHEBI:64612"/>
    </reaction>
</comment>
<comment type="subcellular location">
    <subcellularLocation>
        <location evidence="1">Endoplasmic reticulum membrane</location>
        <topology evidence="1">Peripheral membrane protein</topology>
    </subcellularLocation>
    <subcellularLocation>
        <location evidence="2">Preautophagosomal structure membrane</location>
        <topology evidence="2">Peripheral membrane protein</topology>
    </subcellularLocation>
</comment>
<accession>A0A5J5B0L2</accession>
<gene>
    <name evidence="12" type="ORF">F0562_028667</name>
</gene>
<dbReference type="GO" id="GO:0043495">
    <property type="term" value="F:protein-membrane adaptor activity"/>
    <property type="evidence" value="ECO:0007669"/>
    <property type="project" value="TreeGrafter"/>
</dbReference>
<keyword evidence="13" id="KW-1185">Reference proteome</keyword>
<dbReference type="InterPro" id="IPR026849">
    <property type="entry name" value="ATG2"/>
</dbReference>
<comment type="similarity">
    <text evidence="3">Belongs to the ATG2 family.</text>
</comment>
<dbReference type="GO" id="GO:0061723">
    <property type="term" value="P:glycophagy"/>
    <property type="evidence" value="ECO:0007669"/>
    <property type="project" value="TreeGrafter"/>
</dbReference>
<dbReference type="GO" id="GO:0034727">
    <property type="term" value="P:piecemeal microautophagy of the nucleus"/>
    <property type="evidence" value="ECO:0007669"/>
    <property type="project" value="TreeGrafter"/>
</dbReference>
<dbReference type="GO" id="GO:0006869">
    <property type="term" value="P:lipid transport"/>
    <property type="evidence" value="ECO:0007669"/>
    <property type="project" value="UniProtKB-KW"/>
</dbReference>
<keyword evidence="9" id="KW-0472">Membrane</keyword>
<evidence type="ECO:0000256" key="6">
    <source>
        <dbReference type="ARBA" id="ARBA00022824"/>
    </source>
</evidence>
<dbReference type="GO" id="GO:0061709">
    <property type="term" value="P:reticulophagy"/>
    <property type="evidence" value="ECO:0007669"/>
    <property type="project" value="TreeGrafter"/>
</dbReference>
<evidence type="ECO:0000256" key="5">
    <source>
        <dbReference type="ARBA" id="ARBA00022448"/>
    </source>
</evidence>
<dbReference type="GO" id="GO:0000045">
    <property type="term" value="P:autophagosome assembly"/>
    <property type="evidence" value="ECO:0007669"/>
    <property type="project" value="TreeGrafter"/>
</dbReference>
<dbReference type="PANTHER" id="PTHR13190">
    <property type="entry name" value="AUTOPHAGY-RELATED 2, ISOFORM A"/>
    <property type="match status" value="1"/>
</dbReference>
<dbReference type="GO" id="GO:0061908">
    <property type="term" value="C:phagophore"/>
    <property type="evidence" value="ECO:0007669"/>
    <property type="project" value="TreeGrafter"/>
</dbReference>
<evidence type="ECO:0000256" key="1">
    <source>
        <dbReference type="ARBA" id="ARBA00004406"/>
    </source>
</evidence>
<evidence type="ECO:0000256" key="4">
    <source>
        <dbReference type="ARBA" id="ARBA00018070"/>
    </source>
</evidence>
<evidence type="ECO:0000313" key="13">
    <source>
        <dbReference type="Proteomes" id="UP000325577"/>
    </source>
</evidence>
<dbReference type="EMBL" id="CM018039">
    <property type="protein sequence ID" value="KAA8536189.1"/>
    <property type="molecule type" value="Genomic_DNA"/>
</dbReference>
<evidence type="ECO:0000256" key="2">
    <source>
        <dbReference type="ARBA" id="ARBA00004623"/>
    </source>
</evidence>
<protein>
    <recommendedName>
        <fullName evidence="4">Autophagy-related protein 2</fullName>
    </recommendedName>
</protein>
<organism evidence="12 13">
    <name type="scientific">Nyssa sinensis</name>
    <dbReference type="NCBI Taxonomy" id="561372"/>
    <lineage>
        <taxon>Eukaryota</taxon>
        <taxon>Viridiplantae</taxon>
        <taxon>Streptophyta</taxon>
        <taxon>Embryophyta</taxon>
        <taxon>Tracheophyta</taxon>
        <taxon>Spermatophyta</taxon>
        <taxon>Magnoliopsida</taxon>
        <taxon>eudicotyledons</taxon>
        <taxon>Gunneridae</taxon>
        <taxon>Pentapetalae</taxon>
        <taxon>asterids</taxon>
        <taxon>Cornales</taxon>
        <taxon>Nyssaceae</taxon>
        <taxon>Nyssa</taxon>
    </lineage>
</organism>
<comment type="catalytic activity">
    <reaction evidence="10">
        <text>a 1,2-diacyl-sn-glycero-3-phospho-L-serine(in) = a 1,2-diacyl-sn-glycero-3-phospho-L-serine(out)</text>
        <dbReference type="Rhea" id="RHEA:38663"/>
        <dbReference type="ChEBI" id="CHEBI:57262"/>
    </reaction>
</comment>
<name>A0A5J5B0L2_9ASTE</name>